<name>A0ABY6H5S5_9LACO</name>
<evidence type="ECO:0000313" key="2">
    <source>
        <dbReference type="Proteomes" id="UP001164790"/>
    </source>
</evidence>
<dbReference type="EMBL" id="CP107523">
    <property type="protein sequence ID" value="UYN56708.1"/>
    <property type="molecule type" value="Genomic_DNA"/>
</dbReference>
<dbReference type="RefSeq" id="WP_213224209.1">
    <property type="nucleotide sequence ID" value="NZ_CP074378.1"/>
</dbReference>
<organism evidence="1 2">
    <name type="scientific">Lacticaseibacillus chiayiensis</name>
    <dbReference type="NCBI Taxonomy" id="2100821"/>
    <lineage>
        <taxon>Bacteria</taxon>
        <taxon>Bacillati</taxon>
        <taxon>Bacillota</taxon>
        <taxon>Bacilli</taxon>
        <taxon>Lactobacillales</taxon>
        <taxon>Lactobacillaceae</taxon>
        <taxon>Lacticaseibacillus</taxon>
    </lineage>
</organism>
<dbReference type="Proteomes" id="UP001164790">
    <property type="component" value="Chromosome"/>
</dbReference>
<accession>A0ABY6H5S5</accession>
<protein>
    <submittedName>
        <fullName evidence="1">Uncharacterized protein</fullName>
    </submittedName>
</protein>
<evidence type="ECO:0000313" key="1">
    <source>
        <dbReference type="EMBL" id="UYN56708.1"/>
    </source>
</evidence>
<keyword evidence="2" id="KW-1185">Reference proteome</keyword>
<reference evidence="1" key="1">
    <citation type="submission" date="2022-10" db="EMBL/GenBank/DDBJ databases">
        <title>Comparative genomic analysis and in-vitro probiotic properties of the potential probiotic L. chiayiensis AACE 3.</title>
        <authorList>
            <person name="Kang X."/>
        </authorList>
    </citation>
    <scope>NUCLEOTIDE SEQUENCE</scope>
    <source>
        <strain evidence="1">AACE 3</strain>
    </source>
</reference>
<sequence length="229" mass="25800">MENLTNVVAASLPRDMRIAGVNIAHTSGSTYWLLSWQANWLTLRLATHLHWLDGVQQLQVIWPDMQQIGGLKPLLHQALVSPAARHAAFAVTSADVSIANMLLWAAARKLVFMMRLTPEMAATQKHRPFDLQKDLTPLPLFLGDRNNSNDLLLPVADRQLQQYLIQFYSRNLLFTQFSGHRLIKLLPTAQWLQTMLAATPPASAWPLTVATTFGTQVLEVIHQARLQNR</sequence>
<proteinExistence type="predicted"/>
<gene>
    <name evidence="1" type="ORF">OFW50_00950</name>
</gene>